<sequence>MSESITVSSENKQFLDLLKKPGESYDDVLEALLEDYKIDYSGWSERAEQALAEHRRGESISFEAIKKKYGVE</sequence>
<organism evidence="1 2">
    <name type="scientific">Methanospirillum stamsii</name>
    <dbReference type="NCBI Taxonomy" id="1277351"/>
    <lineage>
        <taxon>Archaea</taxon>
        <taxon>Methanobacteriati</taxon>
        <taxon>Methanobacteriota</taxon>
        <taxon>Stenosarchaea group</taxon>
        <taxon>Methanomicrobia</taxon>
        <taxon>Methanomicrobiales</taxon>
        <taxon>Methanospirillaceae</taxon>
        <taxon>Methanospirillum</taxon>
    </lineage>
</organism>
<name>A0A2V2NA63_9EURY</name>
<dbReference type="OrthoDB" id="9187at2157"/>
<dbReference type="AlphaFoldDB" id="A0A2V2NA63"/>
<comment type="caution">
    <text evidence="1">The sequence shown here is derived from an EMBL/GenBank/DDBJ whole genome shotgun (WGS) entry which is preliminary data.</text>
</comment>
<dbReference type="RefSeq" id="WP_109941155.1">
    <property type="nucleotide sequence ID" value="NZ_CP176366.1"/>
</dbReference>
<accession>A0A2V2NA63</accession>
<protein>
    <submittedName>
        <fullName evidence="1">Uncharacterized protein</fullName>
    </submittedName>
</protein>
<dbReference type="EMBL" id="QGMZ01000019">
    <property type="protein sequence ID" value="PWR73368.1"/>
    <property type="molecule type" value="Genomic_DNA"/>
</dbReference>
<proteinExistence type="predicted"/>
<reference evidence="1 2" key="1">
    <citation type="submission" date="2018-05" db="EMBL/GenBank/DDBJ databases">
        <title>Draft genome of Methanospirillum stamsii Pt1.</title>
        <authorList>
            <person name="Dueholm M.S."/>
            <person name="Nielsen P.H."/>
            <person name="Bakmann L.F."/>
            <person name="Otzen D.E."/>
        </authorList>
    </citation>
    <scope>NUCLEOTIDE SEQUENCE [LARGE SCALE GENOMIC DNA]</scope>
    <source>
        <strain evidence="1 2">Pt1</strain>
    </source>
</reference>
<dbReference type="Proteomes" id="UP000245934">
    <property type="component" value="Unassembled WGS sequence"/>
</dbReference>
<gene>
    <name evidence="1" type="ORF">DLD82_10910</name>
</gene>
<evidence type="ECO:0000313" key="1">
    <source>
        <dbReference type="EMBL" id="PWR73368.1"/>
    </source>
</evidence>
<evidence type="ECO:0000313" key="2">
    <source>
        <dbReference type="Proteomes" id="UP000245934"/>
    </source>
</evidence>
<keyword evidence="2" id="KW-1185">Reference proteome</keyword>
<dbReference type="GeneID" id="97611390"/>